<keyword evidence="1" id="KW-1133">Transmembrane helix</keyword>
<feature type="transmembrane region" description="Helical" evidence="1">
    <location>
        <begin position="119"/>
        <end position="141"/>
    </location>
</feature>
<evidence type="ECO:0000313" key="4">
    <source>
        <dbReference type="Proteomes" id="UP000663870"/>
    </source>
</evidence>
<evidence type="ECO:0000313" key="3">
    <source>
        <dbReference type="EMBL" id="CAF1599051.1"/>
    </source>
</evidence>
<proteinExistence type="predicted"/>
<dbReference type="EMBL" id="CAJNOH010000821">
    <property type="protein sequence ID" value="CAF1130665.1"/>
    <property type="molecule type" value="Genomic_DNA"/>
</dbReference>
<accession>A0A816APH1</accession>
<evidence type="ECO:0000256" key="1">
    <source>
        <dbReference type="SAM" id="Phobius"/>
    </source>
</evidence>
<name>A0A816APH1_9BILA</name>
<dbReference type="Proteomes" id="UP000663870">
    <property type="component" value="Unassembled WGS sequence"/>
</dbReference>
<feature type="transmembrane region" description="Helical" evidence="1">
    <location>
        <begin position="153"/>
        <end position="176"/>
    </location>
</feature>
<keyword evidence="1" id="KW-0472">Membrane</keyword>
<reference evidence="3" key="1">
    <citation type="submission" date="2021-02" db="EMBL/GenBank/DDBJ databases">
        <authorList>
            <person name="Nowell W R."/>
        </authorList>
    </citation>
    <scope>NUCLEOTIDE SEQUENCE</scope>
</reference>
<dbReference type="AlphaFoldDB" id="A0A816APH1"/>
<dbReference type="Gene3D" id="1.20.140.150">
    <property type="match status" value="1"/>
</dbReference>
<dbReference type="EMBL" id="CAJNOL010005046">
    <property type="protein sequence ID" value="CAF1599051.1"/>
    <property type="molecule type" value="Genomic_DNA"/>
</dbReference>
<organism evidence="3 4">
    <name type="scientific">Rotaria sordida</name>
    <dbReference type="NCBI Taxonomy" id="392033"/>
    <lineage>
        <taxon>Eukaryota</taxon>
        <taxon>Metazoa</taxon>
        <taxon>Spiralia</taxon>
        <taxon>Gnathifera</taxon>
        <taxon>Rotifera</taxon>
        <taxon>Eurotatoria</taxon>
        <taxon>Bdelloidea</taxon>
        <taxon>Philodinida</taxon>
        <taxon>Philodinidae</taxon>
        <taxon>Rotaria</taxon>
    </lineage>
</organism>
<keyword evidence="4" id="KW-1185">Reference proteome</keyword>
<feature type="transmembrane region" description="Helical" evidence="1">
    <location>
        <begin position="188"/>
        <end position="211"/>
    </location>
</feature>
<feature type="transmembrane region" description="Helical" evidence="1">
    <location>
        <begin position="52"/>
        <end position="74"/>
    </location>
</feature>
<gene>
    <name evidence="3" type="ORF">JXQ802_LOCUS48081</name>
    <name evidence="2" type="ORF">PYM288_LOCUS21193</name>
</gene>
<protein>
    <submittedName>
        <fullName evidence="3">Uncharacterized protein</fullName>
    </submittedName>
</protein>
<dbReference type="Proteomes" id="UP000663854">
    <property type="component" value="Unassembled WGS sequence"/>
</dbReference>
<keyword evidence="1" id="KW-0812">Transmembrane</keyword>
<evidence type="ECO:0000313" key="2">
    <source>
        <dbReference type="EMBL" id="CAF1130665.1"/>
    </source>
</evidence>
<feature type="transmembrane region" description="Helical" evidence="1">
    <location>
        <begin position="12"/>
        <end position="40"/>
    </location>
</feature>
<sequence>MPPTEDITSTIGYSMALMVCSSLLAEVGAALYGLIVGYNLQQKEVHRAVSSVMWTVGVLAVVLAVLGIASPVWLKLKADNQTFGLWQWCVTILDAPRKCLSLTGNEFVEQFKKAIEYRVAQALAIVGAVVLAISVLLSLLTTCILKQNVIVKVVVLALYILAGVLLLATIIDYFATMLKVTEDYKVNFSVAMMTFSAVATGVAAVFEAVLLGDLMAASGCFA</sequence>
<comment type="caution">
    <text evidence="3">The sequence shown here is derived from an EMBL/GenBank/DDBJ whole genome shotgun (WGS) entry which is preliminary data.</text>
</comment>